<dbReference type="OrthoDB" id="3057577at2759"/>
<feature type="region of interest" description="Disordered" evidence="1">
    <location>
        <begin position="1"/>
        <end position="36"/>
    </location>
</feature>
<evidence type="ECO:0000256" key="1">
    <source>
        <dbReference type="SAM" id="MobiDB-lite"/>
    </source>
</evidence>
<name>A0A9P7RUP5_9AGAR</name>
<proteinExistence type="predicted"/>
<dbReference type="GeneID" id="66080148"/>
<dbReference type="AlphaFoldDB" id="A0A9P7RUP5"/>
<dbReference type="EMBL" id="CM032187">
    <property type="protein sequence ID" value="KAG7089383.1"/>
    <property type="molecule type" value="Genomic_DNA"/>
</dbReference>
<feature type="compositionally biased region" description="Pro residues" evidence="1">
    <location>
        <begin position="1"/>
        <end position="12"/>
    </location>
</feature>
<protein>
    <recommendedName>
        <fullName evidence="4">BTB domain-containing protein</fullName>
    </recommendedName>
</protein>
<dbReference type="Proteomes" id="UP001049176">
    <property type="component" value="Chromosome 7"/>
</dbReference>
<comment type="caution">
    <text evidence="2">The sequence shown here is derived from an EMBL/GenBank/DDBJ whole genome shotgun (WGS) entry which is preliminary data.</text>
</comment>
<evidence type="ECO:0000313" key="2">
    <source>
        <dbReference type="EMBL" id="KAG7089383.1"/>
    </source>
</evidence>
<keyword evidence="3" id="KW-1185">Reference proteome</keyword>
<evidence type="ECO:0008006" key="4">
    <source>
        <dbReference type="Google" id="ProtNLM"/>
    </source>
</evidence>
<accession>A0A9P7RUP5</accession>
<evidence type="ECO:0000313" key="3">
    <source>
        <dbReference type="Proteomes" id="UP001049176"/>
    </source>
</evidence>
<sequence length="323" mass="37052">MSIVAPSPPPPSECDSSDEIPDLLSPTQSSESETNEESARIYRCLFCEHPADTNICSSDGRVFGAHFSHLKQFTGGLGPLCDSPLREAGEHCQLPFDHKVAELILEFLHPKRPPPDVSELRFNVIERLAEVVEMYQVYPAMAFCRFFMETQAEAHPVAVFAYALKYDHRKLALRFLERNATNQISPEEMKVALSDRTDLFAVLMLYQYNLMAEAREIFVNPPITYHPPGGRHCALWSNFYSLVLKEHFGKEFSLVDFDDTLERLVHLVETCRFCATRVKQWREGAVRKIQERQGFWELLDKLNGKEIEIKAGKHDGHDENEMF</sequence>
<gene>
    <name evidence="2" type="ORF">E1B28_011073</name>
</gene>
<organism evidence="2 3">
    <name type="scientific">Marasmius oreades</name>
    <name type="common">fairy-ring Marasmius</name>
    <dbReference type="NCBI Taxonomy" id="181124"/>
    <lineage>
        <taxon>Eukaryota</taxon>
        <taxon>Fungi</taxon>
        <taxon>Dikarya</taxon>
        <taxon>Basidiomycota</taxon>
        <taxon>Agaricomycotina</taxon>
        <taxon>Agaricomycetes</taxon>
        <taxon>Agaricomycetidae</taxon>
        <taxon>Agaricales</taxon>
        <taxon>Marasmiineae</taxon>
        <taxon>Marasmiaceae</taxon>
        <taxon>Marasmius</taxon>
    </lineage>
</organism>
<dbReference type="KEGG" id="more:E1B28_011073"/>
<reference evidence="2" key="1">
    <citation type="journal article" date="2021" name="Genome Biol. Evol.">
        <title>The assembled and annotated genome of the fairy-ring fungus Marasmius oreades.</title>
        <authorList>
            <person name="Hiltunen M."/>
            <person name="Ament-Velasquez S.L."/>
            <person name="Johannesson H."/>
        </authorList>
    </citation>
    <scope>NUCLEOTIDE SEQUENCE</scope>
    <source>
        <strain evidence="2">03SP1</strain>
    </source>
</reference>
<dbReference type="RefSeq" id="XP_043005853.1">
    <property type="nucleotide sequence ID" value="XM_043156069.1"/>
</dbReference>